<evidence type="ECO:0000313" key="3">
    <source>
        <dbReference type="EMBL" id="WDE97776.1"/>
    </source>
</evidence>
<dbReference type="Gene3D" id="3.40.50.1110">
    <property type="entry name" value="SGNH hydrolase"/>
    <property type="match status" value="1"/>
</dbReference>
<dbReference type="InterPro" id="IPR036514">
    <property type="entry name" value="SGNH_hydro_sf"/>
</dbReference>
<dbReference type="SUPFAM" id="SSF52266">
    <property type="entry name" value="SGNH hydrolase"/>
    <property type="match status" value="1"/>
</dbReference>
<accession>A0ABY7VU84</accession>
<dbReference type="InterPro" id="IPR005181">
    <property type="entry name" value="SASA"/>
</dbReference>
<dbReference type="EMBL" id="CP117812">
    <property type="protein sequence ID" value="WDE97776.1"/>
    <property type="molecule type" value="Genomic_DNA"/>
</dbReference>
<keyword evidence="4" id="KW-1185">Reference proteome</keyword>
<sequence length="289" mass="33061">MSIRTLFLGLLLFSFSTSLFSSEKTKIILFAGQSNCRGKGDFSKLTANDKAILAKAQKQITLALFEHGKKTLKPLDCFKAAPGDTKKYGPEWFFGPEMFMGMELSKQWPNQKFLFIKHAVGGSSLHAAWNINWSADIAKGTPDERRPRLYYTWIDYVKEVLATLDMSKYEIVGMVWVQGESDNPGMKKGPKYEYSQNYKKNLTTLINQVRSDLKQPQLPFFCLQIGKLPMTEIAGEMENVYALRHDGKKGEGKYVYPMYPQSHYNYEGMKKIGTNFGELYIEKCRDLID</sequence>
<evidence type="ECO:0000313" key="4">
    <source>
        <dbReference type="Proteomes" id="UP001214250"/>
    </source>
</evidence>
<proteinExistence type="predicted"/>
<feature type="domain" description="Sialate O-acetylesterase" evidence="2">
    <location>
        <begin position="25"/>
        <end position="237"/>
    </location>
</feature>
<organism evidence="3 4">
    <name type="scientific">Lentisphaera profundi</name>
    <dbReference type="NCBI Taxonomy" id="1658616"/>
    <lineage>
        <taxon>Bacteria</taxon>
        <taxon>Pseudomonadati</taxon>
        <taxon>Lentisphaerota</taxon>
        <taxon>Lentisphaeria</taxon>
        <taxon>Lentisphaerales</taxon>
        <taxon>Lentisphaeraceae</taxon>
        <taxon>Lentisphaera</taxon>
    </lineage>
</organism>
<dbReference type="Pfam" id="PF03629">
    <property type="entry name" value="SASA"/>
    <property type="match status" value="1"/>
</dbReference>
<dbReference type="RefSeq" id="WP_274152370.1">
    <property type="nucleotide sequence ID" value="NZ_CP117812.1"/>
</dbReference>
<dbReference type="PANTHER" id="PTHR31988:SF19">
    <property type="entry name" value="9-O-ACETYL-N-ACETYLNEURAMINIC ACID DEACETYLASE-RELATED"/>
    <property type="match status" value="1"/>
</dbReference>
<name>A0ABY7VU84_9BACT</name>
<dbReference type="InterPro" id="IPR052940">
    <property type="entry name" value="Carb_Esterase_6"/>
</dbReference>
<reference evidence="3 4" key="1">
    <citation type="submission" date="2023-02" db="EMBL/GenBank/DDBJ databases">
        <title>Genome sequence of Lentisphaera profundi SAORIC-696.</title>
        <authorList>
            <person name="Kim e."/>
            <person name="Cho J.-C."/>
            <person name="Choi A."/>
            <person name="Kang I."/>
        </authorList>
    </citation>
    <scope>NUCLEOTIDE SEQUENCE [LARGE SCALE GENOMIC DNA]</scope>
    <source>
        <strain evidence="3 4">SAORIC-696</strain>
    </source>
</reference>
<evidence type="ECO:0000256" key="1">
    <source>
        <dbReference type="ARBA" id="ARBA00022801"/>
    </source>
</evidence>
<gene>
    <name evidence="3" type="ORF">PQO03_18275</name>
</gene>
<evidence type="ECO:0000259" key="2">
    <source>
        <dbReference type="Pfam" id="PF03629"/>
    </source>
</evidence>
<keyword evidence="1" id="KW-0378">Hydrolase</keyword>
<protein>
    <submittedName>
        <fullName evidence="3">Sialate O-acetylesterase</fullName>
    </submittedName>
</protein>
<dbReference type="PANTHER" id="PTHR31988">
    <property type="entry name" value="ESTERASE, PUTATIVE (DUF303)-RELATED"/>
    <property type="match status" value="1"/>
</dbReference>
<dbReference type="Proteomes" id="UP001214250">
    <property type="component" value="Chromosome 2"/>
</dbReference>